<evidence type="ECO:0000313" key="11">
    <source>
        <dbReference type="Proteomes" id="UP001204144"/>
    </source>
</evidence>
<dbReference type="GO" id="GO:0071949">
    <property type="term" value="F:FAD binding"/>
    <property type="evidence" value="ECO:0007669"/>
    <property type="project" value="TreeGrafter"/>
</dbReference>
<evidence type="ECO:0000259" key="9">
    <source>
        <dbReference type="PROSITE" id="PS51645"/>
    </source>
</evidence>
<evidence type="ECO:0000256" key="2">
    <source>
        <dbReference type="ARBA" id="ARBA00017881"/>
    </source>
</evidence>
<accession>A0AAE3KU86</accession>
<dbReference type="SUPFAM" id="SSF52425">
    <property type="entry name" value="Cryptochrome/photolyase, N-terminal domain"/>
    <property type="match status" value="1"/>
</dbReference>
<evidence type="ECO:0000256" key="4">
    <source>
        <dbReference type="ARBA" id="ARBA00022827"/>
    </source>
</evidence>
<evidence type="ECO:0000256" key="8">
    <source>
        <dbReference type="RuleBase" id="RU367151"/>
    </source>
</evidence>
<organism evidence="10 11">
    <name type="scientific">Lacihabitans soyangensis</name>
    <dbReference type="NCBI Taxonomy" id="869394"/>
    <lineage>
        <taxon>Bacteria</taxon>
        <taxon>Pseudomonadati</taxon>
        <taxon>Bacteroidota</taxon>
        <taxon>Cytophagia</taxon>
        <taxon>Cytophagales</taxon>
        <taxon>Leadbetterellaceae</taxon>
        <taxon>Lacihabitans</taxon>
    </lineage>
</organism>
<comment type="function">
    <text evidence="8">May have a photoreceptor function.</text>
</comment>
<dbReference type="PRINTS" id="PR00147">
    <property type="entry name" value="DNAPHOTLYASE"/>
</dbReference>
<dbReference type="InterPro" id="IPR002081">
    <property type="entry name" value="Cryptochrome/DNA_photolyase_1"/>
</dbReference>
<dbReference type="Gene3D" id="1.10.579.10">
    <property type="entry name" value="DNA Cyclobutane Dipyrimidine Photolyase, subunit A, domain 3"/>
    <property type="match status" value="1"/>
</dbReference>
<dbReference type="AlphaFoldDB" id="A0AAE3KU86"/>
<dbReference type="InterPro" id="IPR006050">
    <property type="entry name" value="DNA_photolyase_N"/>
</dbReference>
<comment type="caution">
    <text evidence="10">The sequence shown here is derived from an EMBL/GenBank/DDBJ whole genome shotgun (WGS) entry which is preliminary data.</text>
</comment>
<proteinExistence type="inferred from homology"/>
<dbReference type="Gene3D" id="1.25.40.80">
    <property type="match status" value="1"/>
</dbReference>
<feature type="binding site" evidence="6">
    <location>
        <begin position="244"/>
        <end position="248"/>
    </location>
    <ligand>
        <name>FAD</name>
        <dbReference type="ChEBI" id="CHEBI:57692"/>
    </ligand>
</feature>
<dbReference type="NCBIfam" id="TIGR02765">
    <property type="entry name" value="crypto_DASH"/>
    <property type="match status" value="1"/>
</dbReference>
<dbReference type="RefSeq" id="WP_255038500.1">
    <property type="nucleotide sequence ID" value="NZ_RJUF01000176.1"/>
</dbReference>
<dbReference type="PANTHER" id="PTHR11455">
    <property type="entry name" value="CRYPTOCHROME"/>
    <property type="match status" value="1"/>
</dbReference>
<dbReference type="EMBL" id="RJUF01000176">
    <property type="protein sequence ID" value="MCP9764813.1"/>
    <property type="molecule type" value="Genomic_DNA"/>
</dbReference>
<evidence type="ECO:0000256" key="7">
    <source>
        <dbReference type="PIRSR" id="PIRSR602081-2"/>
    </source>
</evidence>
<feature type="binding site" evidence="6">
    <location>
        <begin position="284"/>
        <end position="291"/>
    </location>
    <ligand>
        <name>FAD</name>
        <dbReference type="ChEBI" id="CHEBI:57692"/>
    </ligand>
</feature>
<feature type="site" description="Electron transfer via tryptophanyl radical" evidence="7">
    <location>
        <position position="316"/>
    </location>
</feature>
<dbReference type="InterPro" id="IPR036155">
    <property type="entry name" value="Crypto/Photolyase_N_sf"/>
</dbReference>
<name>A0AAE3KU86_9BACT</name>
<comment type="similarity">
    <text evidence="1 8">Belongs to the DNA photolyase class-1 family.</text>
</comment>
<dbReference type="Gene3D" id="3.40.50.620">
    <property type="entry name" value="HUPs"/>
    <property type="match status" value="1"/>
</dbReference>
<dbReference type="InterPro" id="IPR014133">
    <property type="entry name" value="Cry_DASH"/>
</dbReference>
<dbReference type="Pfam" id="PF03441">
    <property type="entry name" value="FAD_binding_7"/>
    <property type="match status" value="1"/>
</dbReference>
<dbReference type="PROSITE" id="PS51645">
    <property type="entry name" value="PHR_CRY_ALPHA_BETA"/>
    <property type="match status" value="1"/>
</dbReference>
<dbReference type="SUPFAM" id="SSF48173">
    <property type="entry name" value="Cryptochrome/photolyase FAD-binding domain"/>
    <property type="match status" value="1"/>
</dbReference>
<keyword evidence="4 6" id="KW-0274">FAD</keyword>
<evidence type="ECO:0000256" key="3">
    <source>
        <dbReference type="ARBA" id="ARBA00022630"/>
    </source>
</evidence>
<keyword evidence="5 8" id="KW-0157">Chromophore</keyword>
<gene>
    <name evidence="10" type="ORF">EGI31_17880</name>
</gene>
<dbReference type="Proteomes" id="UP001204144">
    <property type="component" value="Unassembled WGS sequence"/>
</dbReference>
<dbReference type="InterPro" id="IPR005101">
    <property type="entry name" value="Cryptochr/Photolyase_FAD-bd"/>
</dbReference>
<protein>
    <recommendedName>
        <fullName evidence="2 8">Cryptochrome DASH</fullName>
    </recommendedName>
</protein>
<evidence type="ECO:0000313" key="10">
    <source>
        <dbReference type="EMBL" id="MCP9764813.1"/>
    </source>
</evidence>
<reference evidence="10 11" key="1">
    <citation type="submission" date="2018-11" db="EMBL/GenBank/DDBJ databases">
        <title>Novel bacteria species description.</title>
        <authorList>
            <person name="Han J.-H."/>
        </authorList>
    </citation>
    <scope>NUCLEOTIDE SEQUENCE [LARGE SCALE GENOMIC DNA]</scope>
    <source>
        <strain evidence="10 11">KCTC23259</strain>
    </source>
</reference>
<evidence type="ECO:0000256" key="5">
    <source>
        <dbReference type="ARBA" id="ARBA00022991"/>
    </source>
</evidence>
<comment type="cofactor">
    <cofactor evidence="6 8">
        <name>FAD</name>
        <dbReference type="ChEBI" id="CHEBI:57692"/>
    </cofactor>
    <text evidence="6 8">Binds 1 FAD per subunit.</text>
</comment>
<dbReference type="GO" id="GO:0000719">
    <property type="term" value="P:photoreactive repair"/>
    <property type="evidence" value="ECO:0007669"/>
    <property type="project" value="TreeGrafter"/>
</dbReference>
<dbReference type="InterPro" id="IPR014729">
    <property type="entry name" value="Rossmann-like_a/b/a_fold"/>
</dbReference>
<feature type="domain" description="Photolyase/cryptochrome alpha/beta" evidence="9">
    <location>
        <begin position="2"/>
        <end position="135"/>
    </location>
</feature>
<keyword evidence="3 6" id="KW-0285">Flavoprotein</keyword>
<dbReference type="PANTHER" id="PTHR11455:SF22">
    <property type="entry name" value="CRYPTOCHROME DASH"/>
    <property type="match status" value="1"/>
</dbReference>
<dbReference type="GO" id="GO:0003677">
    <property type="term" value="F:DNA binding"/>
    <property type="evidence" value="ECO:0007669"/>
    <property type="project" value="TreeGrafter"/>
</dbReference>
<evidence type="ECO:0000256" key="6">
    <source>
        <dbReference type="PIRSR" id="PIRSR602081-1"/>
    </source>
</evidence>
<dbReference type="InterPro" id="IPR036134">
    <property type="entry name" value="Crypto/Photolyase_FAD-like_sf"/>
</dbReference>
<keyword evidence="11" id="KW-1185">Reference proteome</keyword>
<evidence type="ECO:0000256" key="1">
    <source>
        <dbReference type="ARBA" id="ARBA00005862"/>
    </source>
</evidence>
<dbReference type="GO" id="GO:0003904">
    <property type="term" value="F:deoxyribodipyrimidine photo-lyase activity"/>
    <property type="evidence" value="ECO:0007669"/>
    <property type="project" value="TreeGrafter"/>
</dbReference>
<comment type="cofactor">
    <cofactor evidence="8">
        <name>(6R)-5,10-methylene-5,6,7,8-tetrahydrofolate</name>
        <dbReference type="ChEBI" id="CHEBI:15636"/>
    </cofactor>
    <text evidence="8">Binds 1 5,10-methenyltetrahydrofolate (MTHF) per subunit.</text>
</comment>
<feature type="site" description="Electron transfer via tryptophanyl radical" evidence="7">
    <location>
        <position position="392"/>
    </location>
</feature>
<feature type="site" description="Electron transfer via tryptophanyl radical" evidence="7">
    <location>
        <position position="369"/>
    </location>
</feature>
<dbReference type="Pfam" id="PF00875">
    <property type="entry name" value="DNA_photolyase"/>
    <property type="match status" value="1"/>
</dbReference>
<feature type="binding site" evidence="6">
    <location>
        <position position="231"/>
    </location>
    <ligand>
        <name>FAD</name>
        <dbReference type="ChEBI" id="CHEBI:57692"/>
    </ligand>
</feature>
<sequence length="466" mass="54618">MSNVLFWFRNDLRLHDNEAFVRATQMGDVVPVYVIDTRLLKNTFLGFKRTGKFRLKFLLESLADLKKNLQAIGSDLIVKVGIPEHELFDIAVKYEVEFVVTSKEATQEETSVEAAFSQKLKTKNIDIDLFWGNTLVHVRDLPFQIHFVPDIFTDFRKKVENFWKVRPTFETVVTVNSPQSLESTTIPSLTDLGYEDFGKHPNDTMGLQGGETAALTRLQEYIWDKELIHTYKKTRNGMLGKDYSSKFSVYLSLGCLSPRKIYEEIKKAEEIRGANDSTYWLIFELLWRDYYYFIALKFGIRLFKRAGIKHDFSKKWKRNREHFKKWMDGETGVPFIDACMRELKFTGYLSNRGRQNVASFFTKDLGLEWWWGAMYFESQLIDYEVCSNWGNWNYLAGIGTDPREDRYFNPVSQAKKYDAQAEFIKYWVPELAGIENEILIEINELHLALPEGVNYPRNPIPKNKKW</sequence>